<sequence length="99" mass="11220">MTRLRIHFIERETRHTNSFSISQVGGINNTGERWMISAQKAITGINEGVWEFYILEDKKEVNVKVAHSENGEPNLVAIGMGYLHNLLEDLPEVSRAHSS</sequence>
<protein>
    <submittedName>
        <fullName evidence="1">Uncharacterized protein</fullName>
    </submittedName>
</protein>
<dbReference type="Pfam" id="PF13031">
    <property type="entry name" value="DUF3892"/>
    <property type="match status" value="1"/>
</dbReference>
<accession>A0A1I0Y010</accession>
<name>A0A1I0Y010_9BACT</name>
<dbReference type="RefSeq" id="WP_092895390.1">
    <property type="nucleotide sequence ID" value="NZ_FOKK01000004.1"/>
</dbReference>
<evidence type="ECO:0000313" key="1">
    <source>
        <dbReference type="EMBL" id="SFB06474.1"/>
    </source>
</evidence>
<organism evidence="1 2">
    <name type="scientific">Algoriphagus aquimarinus</name>
    <dbReference type="NCBI Taxonomy" id="237018"/>
    <lineage>
        <taxon>Bacteria</taxon>
        <taxon>Pseudomonadati</taxon>
        <taxon>Bacteroidota</taxon>
        <taxon>Cytophagia</taxon>
        <taxon>Cytophagales</taxon>
        <taxon>Cyclobacteriaceae</taxon>
        <taxon>Algoriphagus</taxon>
    </lineage>
</organism>
<keyword evidence="2" id="KW-1185">Reference proteome</keyword>
<evidence type="ECO:0000313" key="2">
    <source>
        <dbReference type="Proteomes" id="UP000198790"/>
    </source>
</evidence>
<dbReference type="InterPro" id="IPR024997">
    <property type="entry name" value="DUF3892"/>
</dbReference>
<proteinExistence type="predicted"/>
<dbReference type="Proteomes" id="UP000198790">
    <property type="component" value="Unassembled WGS sequence"/>
</dbReference>
<dbReference type="OrthoDB" id="826539at2"/>
<reference evidence="1 2" key="1">
    <citation type="submission" date="2016-10" db="EMBL/GenBank/DDBJ databases">
        <authorList>
            <person name="de Groot N.N."/>
        </authorList>
    </citation>
    <scope>NUCLEOTIDE SEQUENCE [LARGE SCALE GENOMIC DNA]</scope>
    <source>
        <strain evidence="1 2">DSM 23399</strain>
    </source>
</reference>
<dbReference type="EMBL" id="FOKK01000004">
    <property type="protein sequence ID" value="SFB06474.1"/>
    <property type="molecule type" value="Genomic_DNA"/>
</dbReference>
<dbReference type="AlphaFoldDB" id="A0A1I0Y010"/>
<gene>
    <name evidence="1" type="ORF">SAMN04489723_10436</name>
</gene>